<dbReference type="InterPro" id="IPR023065">
    <property type="entry name" value="Uncharacterised_ApaG"/>
</dbReference>
<reference evidence="4 5" key="1">
    <citation type="submission" date="2016-10" db="EMBL/GenBank/DDBJ databases">
        <authorList>
            <person name="de Groot N.N."/>
        </authorList>
    </citation>
    <scope>NUCLEOTIDE SEQUENCE [LARGE SCALE GENOMIC DNA]</scope>
    <source>
        <strain evidence="4 5">Nl13</strain>
    </source>
</reference>
<dbReference type="InterPro" id="IPR007474">
    <property type="entry name" value="ApaG_domain"/>
</dbReference>
<dbReference type="GO" id="GO:0070987">
    <property type="term" value="P:error-free translesion synthesis"/>
    <property type="evidence" value="ECO:0007669"/>
    <property type="project" value="TreeGrafter"/>
</dbReference>
<evidence type="ECO:0000256" key="2">
    <source>
        <dbReference type="HAMAP-Rule" id="MF_00791"/>
    </source>
</evidence>
<evidence type="ECO:0000256" key="1">
    <source>
        <dbReference type="ARBA" id="ARBA00017693"/>
    </source>
</evidence>
<dbReference type="Proteomes" id="UP000236751">
    <property type="component" value="Unassembled WGS sequence"/>
</dbReference>
<dbReference type="PANTHER" id="PTHR14289:SF16">
    <property type="entry name" value="POLYMERASE DELTA-INTERACTING PROTEIN 2"/>
    <property type="match status" value="1"/>
</dbReference>
<dbReference type="NCBIfam" id="NF003967">
    <property type="entry name" value="PRK05461.1"/>
    <property type="match status" value="1"/>
</dbReference>
<gene>
    <name evidence="2" type="primary">apaG</name>
    <name evidence="4" type="ORF">SAMN05216403_11624</name>
</gene>
<dbReference type="PANTHER" id="PTHR14289">
    <property type="entry name" value="F-BOX ONLY PROTEIN 3"/>
    <property type="match status" value="1"/>
</dbReference>
<feature type="domain" description="ApaG" evidence="3">
    <location>
        <begin position="22"/>
        <end position="146"/>
    </location>
</feature>
<dbReference type="AlphaFoldDB" id="A0A1H5W178"/>
<dbReference type="InterPro" id="IPR036767">
    <property type="entry name" value="ApaG_sf"/>
</dbReference>
<protein>
    <recommendedName>
        <fullName evidence="1 2">Protein ApaG</fullName>
    </recommendedName>
</protein>
<evidence type="ECO:0000313" key="4">
    <source>
        <dbReference type="EMBL" id="SEF93220.1"/>
    </source>
</evidence>
<evidence type="ECO:0000313" key="5">
    <source>
        <dbReference type="Proteomes" id="UP000236751"/>
    </source>
</evidence>
<dbReference type="PROSITE" id="PS51087">
    <property type="entry name" value="APAG"/>
    <property type="match status" value="1"/>
</dbReference>
<dbReference type="Pfam" id="PF04379">
    <property type="entry name" value="DUF525"/>
    <property type="match status" value="1"/>
</dbReference>
<accession>A0A1H5W178</accession>
<dbReference type="Gene3D" id="2.60.40.1470">
    <property type="entry name" value="ApaG domain"/>
    <property type="match status" value="1"/>
</dbReference>
<proteinExistence type="inferred from homology"/>
<sequence>MTLRRAALALSPKIVCNASMAEGKKYEIAVKVHTTYLPEQSDEALDRYVFAYTIVLSNTGTVTAQLISRHWVIADGSGGVQEVRGLGVVGEQPLLKPGDTYEYTSGTAISTPVGSMKGSYQMVAEDGLRFDAPIPEFILSVPRILH</sequence>
<dbReference type="EMBL" id="FNVK01000016">
    <property type="protein sequence ID" value="SEF93220.1"/>
    <property type="molecule type" value="Genomic_DNA"/>
</dbReference>
<dbReference type="SUPFAM" id="SSF110069">
    <property type="entry name" value="ApaG-like"/>
    <property type="match status" value="1"/>
</dbReference>
<organism evidence="4 5">
    <name type="scientific">Nitrosospira multiformis (strain ATCC 25196 / NCIMB 11849 / C 71)</name>
    <dbReference type="NCBI Taxonomy" id="323848"/>
    <lineage>
        <taxon>Bacteria</taxon>
        <taxon>Pseudomonadati</taxon>
        <taxon>Pseudomonadota</taxon>
        <taxon>Betaproteobacteria</taxon>
        <taxon>Nitrosomonadales</taxon>
        <taxon>Nitrosomonadaceae</taxon>
        <taxon>Nitrosospira</taxon>
    </lineage>
</organism>
<dbReference type="HAMAP" id="MF_00791">
    <property type="entry name" value="ApaG"/>
    <property type="match status" value="1"/>
</dbReference>
<evidence type="ECO:0000259" key="3">
    <source>
        <dbReference type="PROSITE" id="PS51087"/>
    </source>
</evidence>
<name>A0A1H5W178_NITMU</name>